<dbReference type="InterPro" id="IPR036412">
    <property type="entry name" value="HAD-like_sf"/>
</dbReference>
<dbReference type="PANTHER" id="PTHR43344">
    <property type="entry name" value="PHOSPHOSERINE PHOSPHATASE"/>
    <property type="match status" value="1"/>
</dbReference>
<evidence type="ECO:0000256" key="11">
    <source>
        <dbReference type="ARBA" id="ARBA00048523"/>
    </source>
</evidence>
<evidence type="ECO:0000256" key="4">
    <source>
        <dbReference type="ARBA" id="ARBA00012640"/>
    </source>
</evidence>
<protein>
    <recommendedName>
        <fullName evidence="4">phosphoserine phosphatase</fullName>
        <ecNumber evidence="4">3.1.3.3</ecNumber>
    </recommendedName>
</protein>
<evidence type="ECO:0000256" key="10">
    <source>
        <dbReference type="ARBA" id="ARBA00048138"/>
    </source>
</evidence>
<comment type="caution">
    <text evidence="12">The sequence shown here is derived from an EMBL/GenBank/DDBJ whole genome shotgun (WGS) entry which is preliminary data.</text>
</comment>
<evidence type="ECO:0000256" key="8">
    <source>
        <dbReference type="ARBA" id="ARBA00022842"/>
    </source>
</evidence>
<keyword evidence="8" id="KW-0460">Magnesium</keyword>
<dbReference type="OrthoDB" id="9804940at2"/>
<dbReference type="Proteomes" id="UP000254134">
    <property type="component" value="Unassembled WGS sequence"/>
</dbReference>
<evidence type="ECO:0000256" key="7">
    <source>
        <dbReference type="ARBA" id="ARBA00022801"/>
    </source>
</evidence>
<evidence type="ECO:0000256" key="2">
    <source>
        <dbReference type="ARBA" id="ARBA00005135"/>
    </source>
</evidence>
<dbReference type="GO" id="GO:0036424">
    <property type="term" value="F:L-phosphoserine phosphatase activity"/>
    <property type="evidence" value="ECO:0007669"/>
    <property type="project" value="TreeGrafter"/>
</dbReference>
<evidence type="ECO:0000313" key="13">
    <source>
        <dbReference type="Proteomes" id="UP000254134"/>
    </source>
</evidence>
<evidence type="ECO:0000313" key="12">
    <source>
        <dbReference type="EMBL" id="RDI75967.1"/>
    </source>
</evidence>
<dbReference type="PANTHER" id="PTHR43344:SF2">
    <property type="entry name" value="PHOSPHOSERINE PHOSPHATASE"/>
    <property type="match status" value="1"/>
</dbReference>
<evidence type="ECO:0000256" key="3">
    <source>
        <dbReference type="ARBA" id="ARBA00009184"/>
    </source>
</evidence>
<evidence type="ECO:0000256" key="9">
    <source>
        <dbReference type="ARBA" id="ARBA00023299"/>
    </source>
</evidence>
<dbReference type="NCBIfam" id="TIGR01488">
    <property type="entry name" value="HAD-SF-IB"/>
    <property type="match status" value="1"/>
</dbReference>
<comment type="similarity">
    <text evidence="3">Belongs to the HAD-like hydrolase superfamily. SerB family.</text>
</comment>
<reference evidence="13" key="2">
    <citation type="journal article" date="2019" name="MicrobiologyOpen">
        <title>High-quality draft genome sequence of Gaiella occulta isolated from a 150 meter deep mineral water borehole and comparison with the genome sequences of other deep-branching lineages of the phylum Actinobacteria.</title>
        <authorList>
            <person name="Severino R."/>
            <person name="Froufe H.J.C."/>
            <person name="Barroso C."/>
            <person name="Albuquerque L."/>
            <person name="Lobo-da-Cunha A."/>
            <person name="da Costa M.S."/>
            <person name="Egas C."/>
        </authorList>
    </citation>
    <scope>NUCLEOTIDE SEQUENCE [LARGE SCALE GENOMIC DNA]</scope>
    <source>
        <strain evidence="13">F2-233</strain>
    </source>
</reference>
<dbReference type="GO" id="GO:0005737">
    <property type="term" value="C:cytoplasm"/>
    <property type="evidence" value="ECO:0007669"/>
    <property type="project" value="TreeGrafter"/>
</dbReference>
<keyword evidence="7 12" id="KW-0378">Hydrolase</keyword>
<accession>A0A7M2Z0V4</accession>
<dbReference type="EC" id="3.1.3.3" evidence="4"/>
<dbReference type="InterPro" id="IPR023214">
    <property type="entry name" value="HAD_sf"/>
</dbReference>
<comment type="pathway">
    <text evidence="2">Amino-acid biosynthesis; L-serine biosynthesis; L-serine from 3-phospho-D-glycerate: step 3/3.</text>
</comment>
<gene>
    <name evidence="12" type="ORF">Gocc_0386</name>
</gene>
<reference evidence="12 13" key="1">
    <citation type="submission" date="2018-07" db="EMBL/GenBank/DDBJ databases">
        <title>High-quality-draft genome sequence of Gaiella occulta.</title>
        <authorList>
            <person name="Severino R."/>
            <person name="Froufe H.J.C."/>
            <person name="Rainey F.A."/>
            <person name="Barroso C."/>
            <person name="Albuquerque L."/>
            <person name="Lobo-Da-Cunha A."/>
            <person name="Da Costa M.S."/>
            <person name="Egas C."/>
        </authorList>
    </citation>
    <scope>NUCLEOTIDE SEQUENCE [LARGE SCALE GENOMIC DNA]</scope>
    <source>
        <strain evidence="12 13">F2-233</strain>
    </source>
</reference>
<dbReference type="InterPro" id="IPR050582">
    <property type="entry name" value="HAD-like_SerB"/>
</dbReference>
<evidence type="ECO:0000256" key="1">
    <source>
        <dbReference type="ARBA" id="ARBA00001946"/>
    </source>
</evidence>
<keyword evidence="9" id="KW-0718">Serine biosynthesis</keyword>
<dbReference type="GO" id="GO:0000287">
    <property type="term" value="F:magnesium ion binding"/>
    <property type="evidence" value="ECO:0007669"/>
    <property type="project" value="TreeGrafter"/>
</dbReference>
<evidence type="ECO:0000256" key="6">
    <source>
        <dbReference type="ARBA" id="ARBA00022723"/>
    </source>
</evidence>
<comment type="catalytic activity">
    <reaction evidence="11">
        <text>O-phospho-D-serine + H2O = D-serine + phosphate</text>
        <dbReference type="Rhea" id="RHEA:24873"/>
        <dbReference type="ChEBI" id="CHEBI:15377"/>
        <dbReference type="ChEBI" id="CHEBI:35247"/>
        <dbReference type="ChEBI" id="CHEBI:43474"/>
        <dbReference type="ChEBI" id="CHEBI:58680"/>
        <dbReference type="EC" id="3.1.3.3"/>
    </reaction>
</comment>
<dbReference type="EMBL" id="QQZY01000001">
    <property type="protein sequence ID" value="RDI75967.1"/>
    <property type="molecule type" value="Genomic_DNA"/>
</dbReference>
<evidence type="ECO:0000256" key="5">
    <source>
        <dbReference type="ARBA" id="ARBA00022605"/>
    </source>
</evidence>
<keyword evidence="5" id="KW-0028">Amino-acid biosynthesis</keyword>
<comment type="catalytic activity">
    <reaction evidence="10">
        <text>O-phospho-L-serine + H2O = L-serine + phosphate</text>
        <dbReference type="Rhea" id="RHEA:21208"/>
        <dbReference type="ChEBI" id="CHEBI:15377"/>
        <dbReference type="ChEBI" id="CHEBI:33384"/>
        <dbReference type="ChEBI" id="CHEBI:43474"/>
        <dbReference type="ChEBI" id="CHEBI:57524"/>
        <dbReference type="EC" id="3.1.3.3"/>
    </reaction>
</comment>
<dbReference type="RefSeq" id="WP_114794838.1">
    <property type="nucleotide sequence ID" value="NZ_QQZY01000001.1"/>
</dbReference>
<dbReference type="SUPFAM" id="SSF56784">
    <property type="entry name" value="HAD-like"/>
    <property type="match status" value="1"/>
</dbReference>
<name>A0A7M2Z0V4_9ACTN</name>
<dbReference type="Gene3D" id="3.90.1470.20">
    <property type="match status" value="1"/>
</dbReference>
<keyword evidence="6" id="KW-0479">Metal-binding</keyword>
<comment type="cofactor">
    <cofactor evidence="1">
        <name>Mg(2+)</name>
        <dbReference type="ChEBI" id="CHEBI:18420"/>
    </cofactor>
</comment>
<keyword evidence="13" id="KW-1185">Reference proteome</keyword>
<proteinExistence type="inferred from homology"/>
<organism evidence="12 13">
    <name type="scientific">Gaiella occulta</name>
    <dbReference type="NCBI Taxonomy" id="1002870"/>
    <lineage>
        <taxon>Bacteria</taxon>
        <taxon>Bacillati</taxon>
        <taxon>Actinomycetota</taxon>
        <taxon>Thermoleophilia</taxon>
        <taxon>Gaiellales</taxon>
        <taxon>Gaiellaceae</taxon>
        <taxon>Gaiella</taxon>
    </lineage>
</organism>
<dbReference type="GO" id="GO:0006564">
    <property type="term" value="P:L-serine biosynthetic process"/>
    <property type="evidence" value="ECO:0007669"/>
    <property type="project" value="UniProtKB-KW"/>
</dbReference>
<dbReference type="AlphaFoldDB" id="A0A7M2Z0V4"/>
<dbReference type="Pfam" id="PF12710">
    <property type="entry name" value="HAD"/>
    <property type="match status" value="1"/>
</dbReference>
<dbReference type="Gene3D" id="3.40.50.1000">
    <property type="entry name" value="HAD superfamily/HAD-like"/>
    <property type="match status" value="1"/>
</dbReference>
<sequence length="213" mass="23302">MRRAGVLPLVLDWDGTVTETDTLHLVIAEFGDLAVFRALEAEIGRRMTLREVIACEMETVKAGRDEVVAWLLETVRVRPGFAELVAAHDPLIVSAGFHELIEPVLEREGVRARVVANRVVPDPAGWRAVFPEAASCPICGEACKRRSVEGLGPFAFVGDGVSDRCVSLAAEVVFARDGLARHLSGLGVDYRPFRDFDDVRMKLARSAAGRLPR</sequence>